<name>A0A9D3VS22_9ROSI</name>
<organism evidence="2 3">
    <name type="scientific">Gossypium stocksii</name>
    <dbReference type="NCBI Taxonomy" id="47602"/>
    <lineage>
        <taxon>Eukaryota</taxon>
        <taxon>Viridiplantae</taxon>
        <taxon>Streptophyta</taxon>
        <taxon>Embryophyta</taxon>
        <taxon>Tracheophyta</taxon>
        <taxon>Spermatophyta</taxon>
        <taxon>Magnoliopsida</taxon>
        <taxon>eudicotyledons</taxon>
        <taxon>Gunneridae</taxon>
        <taxon>Pentapetalae</taxon>
        <taxon>rosids</taxon>
        <taxon>malvids</taxon>
        <taxon>Malvales</taxon>
        <taxon>Malvaceae</taxon>
        <taxon>Malvoideae</taxon>
        <taxon>Gossypium</taxon>
    </lineage>
</organism>
<evidence type="ECO:0000313" key="2">
    <source>
        <dbReference type="EMBL" id="KAH1096280.1"/>
    </source>
</evidence>
<keyword evidence="1" id="KW-0812">Transmembrane</keyword>
<evidence type="ECO:0000313" key="3">
    <source>
        <dbReference type="Proteomes" id="UP000828251"/>
    </source>
</evidence>
<reference evidence="2 3" key="1">
    <citation type="journal article" date="2021" name="Plant Biotechnol. J.">
        <title>Multi-omics assisted identification of the key and species-specific regulatory components of drought-tolerant mechanisms in Gossypium stocksii.</title>
        <authorList>
            <person name="Yu D."/>
            <person name="Ke L."/>
            <person name="Zhang D."/>
            <person name="Wu Y."/>
            <person name="Sun Y."/>
            <person name="Mei J."/>
            <person name="Sun J."/>
            <person name="Sun Y."/>
        </authorList>
    </citation>
    <scope>NUCLEOTIDE SEQUENCE [LARGE SCALE GENOMIC DNA]</scope>
    <source>
        <strain evidence="3">cv. E1</strain>
        <tissue evidence="2">Leaf</tissue>
    </source>
</reference>
<evidence type="ECO:0008006" key="4">
    <source>
        <dbReference type="Google" id="ProtNLM"/>
    </source>
</evidence>
<gene>
    <name evidence="2" type="ORF">J1N35_013201</name>
</gene>
<keyword evidence="1" id="KW-1133">Transmembrane helix</keyword>
<sequence length="282" mass="32124">MGVAIFLEIYSAFLHLSSDWGIYWLAQQNNRFLRGIGSKLVHFTKPNEGIQSMAQRSLLDYCLPPRKLNLTAVLNFLYSKDSMEKYLRIGWRDVSLELQQFIYFSLQEKQKNYAETEFKSLSELLDEKGSSLLKGMEGSSQDILWSVCEVEFTHSLILWHVATEVVFHDDDHRNRAVQLEPYCRTSKALSDYMMYLLSLCPVMLPKRIGHIRLHDTCTEAMNFTLDKVKFKEVVRGLFGVDITSRPARGSKAFVVAPVAGPVAALLIIAVELLVAQKPSLDP</sequence>
<keyword evidence="1" id="KW-0472">Membrane</keyword>
<keyword evidence="3" id="KW-1185">Reference proteome</keyword>
<dbReference type="AlphaFoldDB" id="A0A9D3VS22"/>
<dbReference type="EMBL" id="JAIQCV010000005">
    <property type="protein sequence ID" value="KAH1096280.1"/>
    <property type="molecule type" value="Genomic_DNA"/>
</dbReference>
<dbReference type="OrthoDB" id="1689146at2759"/>
<feature type="transmembrane region" description="Helical" evidence="1">
    <location>
        <begin position="252"/>
        <end position="275"/>
    </location>
</feature>
<evidence type="ECO:0000256" key="1">
    <source>
        <dbReference type="SAM" id="Phobius"/>
    </source>
</evidence>
<protein>
    <recommendedName>
        <fullName evidence="4">DUF4220 domain-containing protein</fullName>
    </recommendedName>
</protein>
<dbReference type="Proteomes" id="UP000828251">
    <property type="component" value="Unassembled WGS sequence"/>
</dbReference>
<comment type="caution">
    <text evidence="2">The sequence shown here is derived from an EMBL/GenBank/DDBJ whole genome shotgun (WGS) entry which is preliminary data.</text>
</comment>
<dbReference type="PANTHER" id="PTHR31325">
    <property type="entry name" value="OS01G0798800 PROTEIN-RELATED"/>
    <property type="match status" value="1"/>
</dbReference>
<proteinExistence type="predicted"/>
<accession>A0A9D3VS22</accession>